<dbReference type="Proteomes" id="UP000774130">
    <property type="component" value="Unassembled WGS sequence"/>
</dbReference>
<comment type="caution">
    <text evidence="2">The sequence shown here is derived from an EMBL/GenBank/DDBJ whole genome shotgun (WGS) entry which is preliminary data.</text>
</comment>
<sequence length="918" mass="101814">MDRKIKGLMMLFLTFFLAAVFPLTAAAADDEDPNLGEYDEFKFGKEYEPDINLGADDPNAGQIREETDENGNVTRIFLESLMETNYTTPQKEGGVIGIGEKNNDYTKLSSMKLLTRDAGFLANIVGIDPKAEFRTSYTPGSSSEPFKGGTWKGTGIVPLTASIKLEGASNALSDIQTGNYGAYVRLAFSPGVDARSMAKSINWKNSGASSRYILRALNTVPLPFPKLYFPVTWAPRYTRWSEDDPSAIYILIKGVNYSNFSLSERGDMTTRPIVLEGLIATLSGLGDILGHAAGHIDIDVNRYEGNLTRNELIEMNYDPIGNADAFKGADNSPGKVLTKGTLPPDPANKLEWAFYLLDNELMLAPGLAGYGKRLGGIEDAYFDISKLEKNPVENNSIPSWSSYFSPIDKIRDVSDQISSDGLNLDPLKSFNLHSQLDGEGNYLATEFQELDGDDYTMALEGSLYNERNLTLSHKDLLMTYGELNDPSLSEKGGRGNRFMRIVDFFERKDITDDPTKNIVTSQTILDDEGNQQPISALMNYLNVSRPVYFNGTATASVGGETGKINSAILNVLQKFEKPIIKLDDQNSTDLKLRERGQLQGTVSSVESGKVKMYYSLDGGEYQLLSEIDTSNDLGDEKEFEIPNLLYLDVGDIGTHRFSFKAVDEYNQESDIVTQTVNVSANKYKINLKYLNNADEPITEAREIEIDDTDLAVDGTYNLNLQDYEYDKDNWIFKYATLNKESTQYQLADPVSLTLGMLEKNQTNVNYYYAANLPEFTVPNAIDFGEKKTEFKEKNYFPESIDGKLEIKNNTNTTDWALNVESTKIIDSNQSKELNGALSYYKNGAPKNVINESLTIFDANSDGDASSGVTISDDWTLESNLGNVPENKRNGFSIKTAGGSSKGDYKATLNWTFINGIRP</sequence>
<dbReference type="RefSeq" id="WP_218324524.1">
    <property type="nucleotide sequence ID" value="NZ_JAHUZB010000001.1"/>
</dbReference>
<evidence type="ECO:0008006" key="4">
    <source>
        <dbReference type="Google" id="ProtNLM"/>
    </source>
</evidence>
<evidence type="ECO:0000313" key="3">
    <source>
        <dbReference type="Proteomes" id="UP000774130"/>
    </source>
</evidence>
<organism evidence="2 3">
    <name type="scientific">Enterococcus alishanensis</name>
    <dbReference type="NCBI Taxonomy" id="1303817"/>
    <lineage>
        <taxon>Bacteria</taxon>
        <taxon>Bacillati</taxon>
        <taxon>Bacillota</taxon>
        <taxon>Bacilli</taxon>
        <taxon>Lactobacillales</taxon>
        <taxon>Enterococcaceae</taxon>
        <taxon>Enterococcus</taxon>
    </lineage>
</organism>
<feature type="signal peptide" evidence="1">
    <location>
        <begin position="1"/>
        <end position="25"/>
    </location>
</feature>
<protein>
    <recommendedName>
        <fullName evidence="4">WxL domain-containing protein</fullName>
    </recommendedName>
</protein>
<dbReference type="EMBL" id="JAHUZB010000001">
    <property type="protein sequence ID" value="MBV7389466.1"/>
    <property type="molecule type" value="Genomic_DNA"/>
</dbReference>
<gene>
    <name evidence="2" type="ORF">KUA55_02150</name>
</gene>
<evidence type="ECO:0000256" key="1">
    <source>
        <dbReference type="SAM" id="SignalP"/>
    </source>
</evidence>
<evidence type="ECO:0000313" key="2">
    <source>
        <dbReference type="EMBL" id="MBV7389466.1"/>
    </source>
</evidence>
<accession>A0ABS6T995</accession>
<proteinExistence type="predicted"/>
<name>A0ABS6T995_9ENTE</name>
<feature type="chain" id="PRO_5046661916" description="WxL domain-containing protein" evidence="1">
    <location>
        <begin position="26"/>
        <end position="918"/>
    </location>
</feature>
<keyword evidence="3" id="KW-1185">Reference proteome</keyword>
<keyword evidence="1" id="KW-0732">Signal</keyword>
<reference evidence="2 3" key="1">
    <citation type="submission" date="2021-06" db="EMBL/GenBank/DDBJ databases">
        <title>Enterococcus alishanensis sp. nov., a novel lactic acid bacterium isolated from fresh coffee beans.</title>
        <authorList>
            <person name="Chen Y.-S."/>
        </authorList>
    </citation>
    <scope>NUCLEOTIDE SEQUENCE [LARGE SCALE GENOMIC DNA]</scope>
    <source>
        <strain evidence="2 3">ALS3</strain>
    </source>
</reference>